<dbReference type="Proteomes" id="UP001310890">
    <property type="component" value="Unassembled WGS sequence"/>
</dbReference>
<feature type="region of interest" description="Disordered" evidence="1">
    <location>
        <begin position="1"/>
        <end position="90"/>
    </location>
</feature>
<evidence type="ECO:0000256" key="1">
    <source>
        <dbReference type="SAM" id="MobiDB-lite"/>
    </source>
</evidence>
<feature type="compositionally biased region" description="Low complexity" evidence="1">
    <location>
        <begin position="61"/>
        <end position="73"/>
    </location>
</feature>
<dbReference type="AlphaFoldDB" id="A0AAN7YG14"/>
<dbReference type="EMBL" id="JAVRRL010000035">
    <property type="protein sequence ID" value="KAK5111889.1"/>
    <property type="molecule type" value="Genomic_DNA"/>
</dbReference>
<protein>
    <submittedName>
        <fullName evidence="2">Uncharacterized protein</fullName>
    </submittedName>
</protein>
<evidence type="ECO:0000313" key="3">
    <source>
        <dbReference type="Proteomes" id="UP001310890"/>
    </source>
</evidence>
<feature type="compositionally biased region" description="Low complexity" evidence="1">
    <location>
        <begin position="1"/>
        <end position="17"/>
    </location>
</feature>
<proteinExistence type="predicted"/>
<organism evidence="2 3">
    <name type="scientific">Meristemomyces frigidus</name>
    <dbReference type="NCBI Taxonomy" id="1508187"/>
    <lineage>
        <taxon>Eukaryota</taxon>
        <taxon>Fungi</taxon>
        <taxon>Dikarya</taxon>
        <taxon>Ascomycota</taxon>
        <taxon>Pezizomycotina</taxon>
        <taxon>Dothideomycetes</taxon>
        <taxon>Dothideomycetidae</taxon>
        <taxon>Mycosphaerellales</taxon>
        <taxon>Teratosphaeriaceae</taxon>
        <taxon>Meristemomyces</taxon>
    </lineage>
</organism>
<name>A0AAN7YG14_9PEZI</name>
<accession>A0AAN7YG14</accession>
<sequence>MTMPSPSKTTTTTKPKTGNSHYAGIEKSGRGALRRREKRRAERAARFATAAAPGSVPPPVGESSASASSSAMPCPRPARESPAAAPREEEVHLVVGSAPILGSMAPILSPRRLSAREPVEGLLAEHRASNSDWTRAASPVASNAPSSSAQVPSASAPGPAAVPVRTAPPSEIFVAAWHSGRLGASAGSEPAKKQI</sequence>
<feature type="region of interest" description="Disordered" evidence="1">
    <location>
        <begin position="127"/>
        <end position="163"/>
    </location>
</feature>
<comment type="caution">
    <text evidence="2">The sequence shown here is derived from an EMBL/GenBank/DDBJ whole genome shotgun (WGS) entry which is preliminary data.</text>
</comment>
<feature type="compositionally biased region" description="Low complexity" evidence="1">
    <location>
        <begin position="136"/>
        <end position="163"/>
    </location>
</feature>
<reference evidence="2" key="1">
    <citation type="submission" date="2023-08" db="EMBL/GenBank/DDBJ databases">
        <title>Black Yeasts Isolated from many extreme environments.</title>
        <authorList>
            <person name="Coleine C."/>
            <person name="Stajich J.E."/>
            <person name="Selbmann L."/>
        </authorList>
    </citation>
    <scope>NUCLEOTIDE SEQUENCE</scope>
    <source>
        <strain evidence="2">CCFEE 5401</strain>
    </source>
</reference>
<evidence type="ECO:0000313" key="2">
    <source>
        <dbReference type="EMBL" id="KAK5111889.1"/>
    </source>
</evidence>
<gene>
    <name evidence="2" type="ORF">LTR62_004621</name>
</gene>